<sequence length="1459" mass="162061">MAVILPWSSLVNSRAHFDHRICFSILGPSTSDPSRPRHRLEDIKQDTKELYVPTSAAKVDIVFVPGLATDPEISWKSNKGDFNWISHQDGIVRDFTKARALLYQYESSWKGPLQVKQFMHNIASTLLTCLNTLREGCERRPIVFVAHSMGGLVVAKAVTLTDSRQDRCGTMFESIAGCIFFGTPFHGAHAAAAAHMLSTIGARFDLAIPSKLLDMMKPGDESLTELRNEFARLAGKLSQKIQLFYFWEEQPTDFAKQAKLPSFFSLAVPKTVSELVSRESATLEDVDGMGLACTHQESVEFDSARDGRYQLVPDPLKKIIHGASLVVKNRFNSTRNISRETIKDVLTTLDAAQVHKKLKALREEYTRSFWLAQAQEYKEWLAEDLAVDCLWIRGPEGRGKTSREQQQSTGQEPVLLAYFFCTPTGDSSTAEDLLKSLLSQLVDKQEILVSYAKGFVKEEAKSSRPAPKMTVDNMWQSLQEMLWDEFIGRPVYFIINNLHALAEDSDSTKKLMKLINTELASMKTVDQKRAPVRWLFTSRELHSVENALKVDGVRLIDLEDPKYGNQVQRELLKYAYTTVKNLREEKKYTKAVSYFAHSLIDKRAQNTQWADIACVRRILEAMPQELNLLLERAWKKVFASNYQNMDRIKEMLRALVLTSEDPTEPELGRSELRQLVEKCKPLLTMRRFDRTGFFKISFINVVHGVLAFRSFSHLIERLNFPESENKTLDASAPGDDERDIPSPQGVPEDAVHGSNTVPGHVNDASDSPSPVSDHVENLHEDLNASEADEGDNDSYSNGYSSDASGDESPPDPELETILGVVLGYMVKHWLDHASHATAEIASDLVEEGDFWKQGSPIHRRWLKAYEHFASWFNAFDYESNILELSALHVAASIGFPRLVAELIKGGHQNELHLRDKLSNTPLHFAAYFGRDDIVEELLNCGAPIDDGVEIGTQTPLHMVAFQGNVKTMRKLIDHKADINATTKKDDIGPVVNAAICSSNHEAVKILAAQFADMKIFKYLVEACADKLRPEEYSTALIAAANSGGVEVFKELLSYEHPQECFQKVLEAATEEENWGVVNILLDKCAGLDCDKLFIAAVDVNENQDKVLQAVWQYTNGSVSGAKESTVKLLLDEFEADPNATGEMYGNALTAAAHDGTIRIVRMLLEKEADVNSEHGWALQTAAAEGHLEVVEELLAQGAYVDACTRSQYFPPGTALQAACESCKPDIADILLEKNANPNLRPRPDTCPLIAAASRGEARMVKLLVEAGAEVNVFGGPNNATPLLYAAICLPVESLRLLLLANADINLADGNGDTALIVAAQRGDQQCVRFLTEEGADVMHSNKSGENALHAMKVAIESENEAVAGVFRNIINNQQGTKHSKLNDENSGEDEGRNFSEDECEGERPEDEGSRHGSVSEMGAGGGDNEDNGDGSHQEDDDNDRFEVRKALDRGFGRVQRLFN</sequence>
<dbReference type="Proteomes" id="UP000193689">
    <property type="component" value="Unassembled WGS sequence"/>
</dbReference>
<keyword evidence="1" id="KW-0677">Repeat</keyword>
<evidence type="ECO:0000256" key="1">
    <source>
        <dbReference type="ARBA" id="ARBA00022737"/>
    </source>
</evidence>
<evidence type="ECO:0000313" key="6">
    <source>
        <dbReference type="EMBL" id="ORY61452.1"/>
    </source>
</evidence>
<gene>
    <name evidence="6" type="ORF">BCR38DRAFT_494920</name>
</gene>
<accession>A0A1Y2DQ86</accession>
<evidence type="ECO:0000313" key="7">
    <source>
        <dbReference type="Proteomes" id="UP000193689"/>
    </source>
</evidence>
<feature type="compositionally biased region" description="Basic and acidic residues" evidence="4">
    <location>
        <begin position="773"/>
        <end position="782"/>
    </location>
</feature>
<feature type="repeat" description="ANK" evidence="3">
    <location>
        <begin position="1277"/>
        <end position="1309"/>
    </location>
</feature>
<evidence type="ECO:0000256" key="4">
    <source>
        <dbReference type="SAM" id="MobiDB-lite"/>
    </source>
</evidence>
<feature type="compositionally biased region" description="Acidic residues" evidence="4">
    <location>
        <begin position="1396"/>
        <end position="1405"/>
    </location>
</feature>
<dbReference type="InterPro" id="IPR056884">
    <property type="entry name" value="NPHP3-like_N"/>
</dbReference>
<feature type="repeat" description="ANK" evidence="3">
    <location>
        <begin position="917"/>
        <end position="945"/>
    </location>
</feature>
<protein>
    <submittedName>
        <fullName evidence="6">Ankyrin repeat-containing domain protein</fullName>
    </submittedName>
</protein>
<dbReference type="PANTHER" id="PTHR24198">
    <property type="entry name" value="ANKYRIN REPEAT AND PROTEIN KINASE DOMAIN-CONTAINING PROTEIN"/>
    <property type="match status" value="1"/>
</dbReference>
<feature type="compositionally biased region" description="Acidic residues" evidence="4">
    <location>
        <begin position="804"/>
        <end position="814"/>
    </location>
</feature>
<dbReference type="PROSITE" id="PS50297">
    <property type="entry name" value="ANK_REP_REGION"/>
    <property type="match status" value="4"/>
</dbReference>
<dbReference type="PROSITE" id="PS50088">
    <property type="entry name" value="ANK_REPEAT"/>
    <property type="match status" value="6"/>
</dbReference>
<dbReference type="InParanoid" id="A0A1Y2DQ86"/>
<dbReference type="STRING" id="1141098.A0A1Y2DQ86"/>
<dbReference type="EMBL" id="MCFJ01000010">
    <property type="protein sequence ID" value="ORY61452.1"/>
    <property type="molecule type" value="Genomic_DNA"/>
</dbReference>
<dbReference type="SUPFAM" id="SSF48403">
    <property type="entry name" value="Ankyrin repeat"/>
    <property type="match status" value="2"/>
</dbReference>
<feature type="domain" description="Nephrocystin 3-like N-terminal" evidence="5">
    <location>
        <begin position="370"/>
        <end position="539"/>
    </location>
</feature>
<feature type="repeat" description="ANK" evidence="3">
    <location>
        <begin position="951"/>
        <end position="983"/>
    </location>
</feature>
<evidence type="ECO:0000259" key="5">
    <source>
        <dbReference type="Pfam" id="PF24883"/>
    </source>
</evidence>
<feature type="compositionally biased region" description="Low complexity" evidence="4">
    <location>
        <begin position="793"/>
        <end position="803"/>
    </location>
</feature>
<dbReference type="InterPro" id="IPR002110">
    <property type="entry name" value="Ankyrin_rpt"/>
</dbReference>
<dbReference type="RefSeq" id="XP_040713529.1">
    <property type="nucleotide sequence ID" value="XM_040864730.1"/>
</dbReference>
<dbReference type="Pfam" id="PF00023">
    <property type="entry name" value="Ank"/>
    <property type="match status" value="1"/>
</dbReference>
<dbReference type="PANTHER" id="PTHR24198:SF194">
    <property type="entry name" value="INVERSIN-A"/>
    <property type="match status" value="1"/>
</dbReference>
<dbReference type="Pfam" id="PF12796">
    <property type="entry name" value="Ank_2"/>
    <property type="match status" value="3"/>
</dbReference>
<dbReference type="GeneID" id="63780942"/>
<evidence type="ECO:0000256" key="2">
    <source>
        <dbReference type="ARBA" id="ARBA00023043"/>
    </source>
</evidence>
<dbReference type="InterPro" id="IPR029058">
    <property type="entry name" value="AB_hydrolase_fold"/>
</dbReference>
<name>A0A1Y2DQ86_9PEZI</name>
<reference evidence="6 7" key="1">
    <citation type="submission" date="2016-07" db="EMBL/GenBank/DDBJ databases">
        <title>Pervasive Adenine N6-methylation of Active Genes in Fungi.</title>
        <authorList>
            <consortium name="DOE Joint Genome Institute"/>
            <person name="Mondo S.J."/>
            <person name="Dannebaum R.O."/>
            <person name="Kuo R.C."/>
            <person name="Labutti K."/>
            <person name="Haridas S."/>
            <person name="Kuo A."/>
            <person name="Salamov A."/>
            <person name="Ahrendt S.R."/>
            <person name="Lipzen A."/>
            <person name="Sullivan W."/>
            <person name="Andreopoulos W.B."/>
            <person name="Clum A."/>
            <person name="Lindquist E."/>
            <person name="Daum C."/>
            <person name="Ramamoorthy G.K."/>
            <person name="Gryganskyi A."/>
            <person name="Culley D."/>
            <person name="Magnuson J.K."/>
            <person name="James T.Y."/>
            <person name="O'Malley M.A."/>
            <person name="Stajich J.E."/>
            <person name="Spatafora J.W."/>
            <person name="Visel A."/>
            <person name="Grigoriev I.V."/>
        </authorList>
    </citation>
    <scope>NUCLEOTIDE SEQUENCE [LARGE SCALE GENOMIC DNA]</scope>
    <source>
        <strain evidence="6 7">CBS 129021</strain>
    </source>
</reference>
<keyword evidence="7" id="KW-1185">Reference proteome</keyword>
<feature type="repeat" description="ANK" evidence="3">
    <location>
        <begin position="1243"/>
        <end position="1275"/>
    </location>
</feature>
<organism evidence="6 7">
    <name type="scientific">Pseudomassariella vexata</name>
    <dbReference type="NCBI Taxonomy" id="1141098"/>
    <lineage>
        <taxon>Eukaryota</taxon>
        <taxon>Fungi</taxon>
        <taxon>Dikarya</taxon>
        <taxon>Ascomycota</taxon>
        <taxon>Pezizomycotina</taxon>
        <taxon>Sordariomycetes</taxon>
        <taxon>Xylariomycetidae</taxon>
        <taxon>Amphisphaeriales</taxon>
        <taxon>Pseudomassariaceae</taxon>
        <taxon>Pseudomassariella</taxon>
    </lineage>
</organism>
<proteinExistence type="predicted"/>
<feature type="repeat" description="ANK" evidence="3">
    <location>
        <begin position="1177"/>
        <end position="1205"/>
    </location>
</feature>
<dbReference type="Gene3D" id="3.40.50.1820">
    <property type="entry name" value="alpha/beta hydrolase"/>
    <property type="match status" value="1"/>
</dbReference>
<dbReference type="SMART" id="SM00248">
    <property type="entry name" value="ANK"/>
    <property type="match status" value="11"/>
</dbReference>
<comment type="caution">
    <text evidence="6">The sequence shown here is derived from an EMBL/GenBank/DDBJ whole genome shotgun (WGS) entry which is preliminary data.</text>
</comment>
<feature type="compositionally biased region" description="Acidic residues" evidence="4">
    <location>
        <begin position="1423"/>
        <end position="1439"/>
    </location>
</feature>
<feature type="region of interest" description="Disordered" evidence="4">
    <location>
        <begin position="1376"/>
        <end position="1442"/>
    </location>
</feature>
<dbReference type="InterPro" id="IPR036770">
    <property type="entry name" value="Ankyrin_rpt-contain_sf"/>
</dbReference>
<feature type="region of interest" description="Disordered" evidence="4">
    <location>
        <begin position="725"/>
        <end position="814"/>
    </location>
</feature>
<keyword evidence="2 3" id="KW-0040">ANK repeat</keyword>
<dbReference type="PRINTS" id="PR01415">
    <property type="entry name" value="ANKYRIN"/>
</dbReference>
<feature type="repeat" description="ANK" evidence="3">
    <location>
        <begin position="1310"/>
        <end position="1342"/>
    </location>
</feature>
<dbReference type="SUPFAM" id="SSF53474">
    <property type="entry name" value="alpha/beta-Hydrolases"/>
    <property type="match status" value="1"/>
</dbReference>
<evidence type="ECO:0000256" key="3">
    <source>
        <dbReference type="PROSITE-ProRule" id="PRU00023"/>
    </source>
</evidence>
<dbReference type="OrthoDB" id="4741629at2759"/>
<dbReference type="Pfam" id="PF24883">
    <property type="entry name" value="NPHP3_N"/>
    <property type="match status" value="1"/>
</dbReference>
<dbReference type="Gene3D" id="1.25.40.20">
    <property type="entry name" value="Ankyrin repeat-containing domain"/>
    <property type="match status" value="3"/>
</dbReference>